<accession>A0A4W3I9U8</accession>
<proteinExistence type="predicted"/>
<dbReference type="Ensembl" id="ENSCMIT00000024638.1">
    <property type="protein sequence ID" value="ENSCMIP00000024231.1"/>
    <property type="gene ID" value="ENSCMIG00000010766.1"/>
</dbReference>
<dbReference type="PANTHER" id="PTHR37860">
    <property type="entry name" value="AGAP008810-PA"/>
    <property type="match status" value="1"/>
</dbReference>
<reference evidence="1" key="5">
    <citation type="submission" date="2025-09" db="UniProtKB">
        <authorList>
            <consortium name="Ensembl"/>
        </authorList>
    </citation>
    <scope>IDENTIFICATION</scope>
</reference>
<dbReference type="GeneTree" id="ENSGT00980000200582"/>
<protein>
    <submittedName>
        <fullName evidence="1">Uncharacterized protein</fullName>
    </submittedName>
</protein>
<sequence length="196" mass="22944">MPERQANYRTELVHTCRMQGRRESNTQVKVLYNDKTPFLAGLQWKDSSKPSLKKWEGSLNLDTPWLYLQTSHKLNQPHSRAYQSTVEITAAKAISVKKLVLYTYYKDKGNKKEGRIHVHTPTTTYLKASAVGHVGENFFRSHSEMVSRWNLPIKNALSVESKEKVKSLYFWIKQQKKEFNFTANYASREQVRFRTL</sequence>
<dbReference type="PANTHER" id="PTHR37860:SF2">
    <property type="entry name" value="VITELLOGENIN DOMAIN-CONTAINING PROTEIN"/>
    <property type="match status" value="1"/>
</dbReference>
<dbReference type="OMA" id="CLERWLC"/>
<keyword evidence="2" id="KW-1185">Reference proteome</keyword>
<dbReference type="InParanoid" id="A0A4W3I9U8"/>
<reference evidence="1" key="4">
    <citation type="submission" date="2025-08" db="UniProtKB">
        <authorList>
            <consortium name="Ensembl"/>
        </authorList>
    </citation>
    <scope>IDENTIFICATION</scope>
</reference>
<evidence type="ECO:0000313" key="1">
    <source>
        <dbReference type="Ensembl" id="ENSCMIP00000024231.1"/>
    </source>
</evidence>
<dbReference type="AlphaFoldDB" id="A0A4W3I9U8"/>
<reference evidence="2" key="1">
    <citation type="journal article" date="2006" name="Science">
        <title>Ancient noncoding elements conserved in the human genome.</title>
        <authorList>
            <person name="Venkatesh B."/>
            <person name="Kirkness E.F."/>
            <person name="Loh Y.H."/>
            <person name="Halpern A.L."/>
            <person name="Lee A.P."/>
            <person name="Johnson J."/>
            <person name="Dandona N."/>
            <person name="Viswanathan L.D."/>
            <person name="Tay A."/>
            <person name="Venter J.C."/>
            <person name="Strausberg R.L."/>
            <person name="Brenner S."/>
        </authorList>
    </citation>
    <scope>NUCLEOTIDE SEQUENCE [LARGE SCALE GENOMIC DNA]</scope>
</reference>
<name>A0A4W3I9U8_CALMI</name>
<dbReference type="Proteomes" id="UP000314986">
    <property type="component" value="Unassembled WGS sequence"/>
</dbReference>
<dbReference type="STRING" id="7868.ENSCMIP00000024231"/>
<reference evidence="2" key="2">
    <citation type="journal article" date="2007" name="PLoS Biol.">
        <title>Survey sequencing and comparative analysis of the elephant shark (Callorhinchus milii) genome.</title>
        <authorList>
            <person name="Venkatesh B."/>
            <person name="Kirkness E.F."/>
            <person name="Loh Y.H."/>
            <person name="Halpern A.L."/>
            <person name="Lee A.P."/>
            <person name="Johnson J."/>
            <person name="Dandona N."/>
            <person name="Viswanathan L.D."/>
            <person name="Tay A."/>
            <person name="Venter J.C."/>
            <person name="Strausberg R.L."/>
            <person name="Brenner S."/>
        </authorList>
    </citation>
    <scope>NUCLEOTIDE SEQUENCE [LARGE SCALE GENOMIC DNA]</scope>
</reference>
<dbReference type="Pfam" id="PF21013">
    <property type="entry name" value="LOC400499"/>
    <property type="match status" value="1"/>
</dbReference>
<evidence type="ECO:0000313" key="2">
    <source>
        <dbReference type="Proteomes" id="UP000314986"/>
    </source>
</evidence>
<dbReference type="InterPro" id="IPR048484">
    <property type="entry name" value="LOC400499-like"/>
</dbReference>
<reference evidence="2" key="3">
    <citation type="journal article" date="2014" name="Nature">
        <title>Elephant shark genome provides unique insights into gnathostome evolution.</title>
        <authorList>
            <consortium name="International Elephant Shark Genome Sequencing Consortium"/>
            <person name="Venkatesh B."/>
            <person name="Lee A.P."/>
            <person name="Ravi V."/>
            <person name="Maurya A.K."/>
            <person name="Lian M.M."/>
            <person name="Swann J.B."/>
            <person name="Ohta Y."/>
            <person name="Flajnik M.F."/>
            <person name="Sutoh Y."/>
            <person name="Kasahara M."/>
            <person name="Hoon S."/>
            <person name="Gangu V."/>
            <person name="Roy S.W."/>
            <person name="Irimia M."/>
            <person name="Korzh V."/>
            <person name="Kondrychyn I."/>
            <person name="Lim Z.W."/>
            <person name="Tay B.H."/>
            <person name="Tohari S."/>
            <person name="Kong K.W."/>
            <person name="Ho S."/>
            <person name="Lorente-Galdos B."/>
            <person name="Quilez J."/>
            <person name="Marques-Bonet T."/>
            <person name="Raney B.J."/>
            <person name="Ingham P.W."/>
            <person name="Tay A."/>
            <person name="Hillier L.W."/>
            <person name="Minx P."/>
            <person name="Boehm T."/>
            <person name="Wilson R.K."/>
            <person name="Brenner S."/>
            <person name="Warren W.C."/>
        </authorList>
    </citation>
    <scope>NUCLEOTIDE SEQUENCE [LARGE SCALE GENOMIC DNA]</scope>
</reference>
<organism evidence="1 2">
    <name type="scientific">Callorhinchus milii</name>
    <name type="common">Ghost shark</name>
    <dbReference type="NCBI Taxonomy" id="7868"/>
    <lineage>
        <taxon>Eukaryota</taxon>
        <taxon>Metazoa</taxon>
        <taxon>Chordata</taxon>
        <taxon>Craniata</taxon>
        <taxon>Vertebrata</taxon>
        <taxon>Chondrichthyes</taxon>
        <taxon>Holocephali</taxon>
        <taxon>Chimaeriformes</taxon>
        <taxon>Callorhinchidae</taxon>
        <taxon>Callorhinchus</taxon>
    </lineage>
</organism>